<accession>A0A511JJQ5</accession>
<keyword evidence="2" id="KW-1185">Reference proteome</keyword>
<dbReference type="OrthoDB" id="4824764at2"/>
<name>A0A511JJQ5_9CELL</name>
<gene>
    <name evidence="1" type="ORF">CTE05_17940</name>
</gene>
<dbReference type="Proteomes" id="UP000321049">
    <property type="component" value="Unassembled WGS sequence"/>
</dbReference>
<dbReference type="AlphaFoldDB" id="A0A511JJQ5"/>
<protein>
    <submittedName>
        <fullName evidence="1">Uncharacterized protein</fullName>
    </submittedName>
</protein>
<organism evidence="1 2">
    <name type="scientific">Cellulomonas terrae</name>
    <dbReference type="NCBI Taxonomy" id="311234"/>
    <lineage>
        <taxon>Bacteria</taxon>
        <taxon>Bacillati</taxon>
        <taxon>Actinomycetota</taxon>
        <taxon>Actinomycetes</taxon>
        <taxon>Micrococcales</taxon>
        <taxon>Cellulomonadaceae</taxon>
        <taxon>Cellulomonas</taxon>
    </lineage>
</organism>
<dbReference type="RefSeq" id="WP_146845774.1">
    <property type="nucleotide sequence ID" value="NZ_BJWH01000007.1"/>
</dbReference>
<proteinExistence type="predicted"/>
<reference evidence="1 2" key="1">
    <citation type="submission" date="2019-07" db="EMBL/GenBank/DDBJ databases">
        <title>Whole genome shotgun sequence of Cellulomonas terrae NBRC 100819.</title>
        <authorList>
            <person name="Hosoyama A."/>
            <person name="Uohara A."/>
            <person name="Ohji S."/>
            <person name="Ichikawa N."/>
        </authorList>
    </citation>
    <scope>NUCLEOTIDE SEQUENCE [LARGE SCALE GENOMIC DNA]</scope>
    <source>
        <strain evidence="1 2">NBRC 100819</strain>
    </source>
</reference>
<comment type="caution">
    <text evidence="1">The sequence shown here is derived from an EMBL/GenBank/DDBJ whole genome shotgun (WGS) entry which is preliminary data.</text>
</comment>
<dbReference type="EMBL" id="BJWH01000007">
    <property type="protein sequence ID" value="GEL98247.1"/>
    <property type="molecule type" value="Genomic_DNA"/>
</dbReference>
<sequence>MQLALPFTEAIAVAVAKEPMPPMVRELRCEGSTIHADIDLREIPDPSTGLRLAAAAVGAVAVTVRFADYSDGVVTLVVTAHARALPAHKLVPYLVGPINAALRDRGLPPGLVEVQRGESEPWVVIAVQRAIEAKVDGVTVTGLELRDAVFHVEATVGNVRVR</sequence>
<evidence type="ECO:0000313" key="2">
    <source>
        <dbReference type="Proteomes" id="UP000321049"/>
    </source>
</evidence>
<evidence type="ECO:0000313" key="1">
    <source>
        <dbReference type="EMBL" id="GEL98247.1"/>
    </source>
</evidence>